<dbReference type="PROSITE" id="PS50835">
    <property type="entry name" value="IG_LIKE"/>
    <property type="match status" value="2"/>
</dbReference>
<dbReference type="SUPFAM" id="SSF48726">
    <property type="entry name" value="Immunoglobulin"/>
    <property type="match status" value="2"/>
</dbReference>
<dbReference type="Gene3D" id="2.60.40.10">
    <property type="entry name" value="Immunoglobulins"/>
    <property type="match status" value="2"/>
</dbReference>
<dbReference type="SMART" id="SM00408">
    <property type="entry name" value="IGc2"/>
    <property type="match status" value="1"/>
</dbReference>
<dbReference type="OrthoDB" id="8929156at2759"/>
<evidence type="ECO:0000313" key="5">
    <source>
        <dbReference type="Proteomes" id="UP000519239"/>
    </source>
</evidence>
<accession>A0A7L4K711</accession>
<dbReference type="PROSITE" id="PS00290">
    <property type="entry name" value="IG_MHC"/>
    <property type="match status" value="1"/>
</dbReference>
<dbReference type="InterPro" id="IPR003598">
    <property type="entry name" value="Ig_sub2"/>
</dbReference>
<comment type="caution">
    <text evidence="4">The sequence shown here is derived from an EMBL/GenBank/DDBJ whole genome shotgun (WGS) entry which is preliminary data.</text>
</comment>
<dbReference type="InterPro" id="IPR013106">
    <property type="entry name" value="Ig_V-set"/>
</dbReference>
<feature type="domain" description="Ig-like" evidence="3">
    <location>
        <begin position="164"/>
        <end position="293"/>
    </location>
</feature>
<dbReference type="Pfam" id="PF07686">
    <property type="entry name" value="V-set"/>
    <property type="match status" value="1"/>
</dbReference>
<dbReference type="AlphaFoldDB" id="A0A7L4K711"/>
<feature type="transmembrane region" description="Helical" evidence="2">
    <location>
        <begin position="408"/>
        <end position="427"/>
    </location>
</feature>
<dbReference type="InterPro" id="IPR036179">
    <property type="entry name" value="Ig-like_dom_sf"/>
</dbReference>
<dbReference type="SMART" id="SM00406">
    <property type="entry name" value="IGv"/>
    <property type="match status" value="1"/>
</dbReference>
<name>A0A7L4K711_9AVES</name>
<keyword evidence="5" id="KW-1185">Reference proteome</keyword>
<keyword evidence="2" id="KW-0472">Membrane</keyword>
<dbReference type="InterPro" id="IPR007110">
    <property type="entry name" value="Ig-like_dom"/>
</dbReference>
<dbReference type="EMBL" id="VWPQ01007582">
    <property type="protein sequence ID" value="NXY48546.1"/>
    <property type="molecule type" value="Genomic_DNA"/>
</dbReference>
<reference evidence="4 5" key="1">
    <citation type="submission" date="2019-09" db="EMBL/GenBank/DDBJ databases">
        <title>Bird 10,000 Genomes (B10K) Project - Family phase.</title>
        <authorList>
            <person name="Zhang G."/>
        </authorList>
    </citation>
    <scope>NUCLEOTIDE SEQUENCE [LARGE SCALE GENOMIC DNA]</scope>
    <source>
        <strain evidence="4">B10K-CU-031-02</strain>
        <tissue evidence="4">Muscle</tissue>
    </source>
</reference>
<dbReference type="InterPro" id="IPR013783">
    <property type="entry name" value="Ig-like_fold"/>
</dbReference>
<gene>
    <name evidence="4" type="primary">Tapbpl</name>
    <name evidence="4" type="ORF">CEUAER_R06781</name>
</gene>
<keyword evidence="1" id="KW-0393">Immunoglobulin domain</keyword>
<dbReference type="InterPro" id="IPR003006">
    <property type="entry name" value="Ig/MHC_CS"/>
</dbReference>
<dbReference type="SMART" id="SM00409">
    <property type="entry name" value="IG"/>
    <property type="match status" value="2"/>
</dbReference>
<feature type="domain" description="Ig-like" evidence="3">
    <location>
        <begin position="296"/>
        <end position="395"/>
    </location>
</feature>
<evidence type="ECO:0000313" key="4">
    <source>
        <dbReference type="EMBL" id="NXY48546.1"/>
    </source>
</evidence>
<sequence length="430" mass="46745">FFSLPKGPAKAPTPAPLFRRVDIALGCSYLGEGAKAMPRAFGSSSSAHPATLVLRNISVRDGQNLDEITEYKVPQKNPASSSPIVFEASAQSVSIPYAESLLHTDCDEEVNCEISLYSLQQAGKGPCHASWFMATLQLSSGISINLVLRGPHCSSQEDDATLHPKLRIPMSEEGTLLTTVEFQLSSHSTSLRTHLGNTVTLDCHFELAPSSSLSSLEWRRQHQGSSRSLFQYQEGSTDAEVQPKVHVDVAELLGRGDASLSLQDVSVEDEGTYICAVSTQLHQTQLIIQLHVAEPPRVHVTPSMVSFEGRAMATLTCIIAGYYPLDVSVSWTQKTPEDDMENPISNIHFSSHQRSRDGTYSITSYLSISSATAQAPAVYSCHVSHVALAEPISVSAHLKEPEQTESEGLVGGFIATIIFIVVLFIVLRRR</sequence>
<evidence type="ECO:0000256" key="2">
    <source>
        <dbReference type="SAM" id="Phobius"/>
    </source>
</evidence>
<proteinExistence type="predicted"/>
<dbReference type="InterPro" id="IPR050380">
    <property type="entry name" value="Immune_Resp_Modulators"/>
</dbReference>
<dbReference type="PANTHER" id="PTHR23411">
    <property type="entry name" value="TAPASIN"/>
    <property type="match status" value="1"/>
</dbReference>
<protein>
    <submittedName>
        <fullName evidence="4">TPSNR protein</fullName>
    </submittedName>
</protein>
<dbReference type="Pfam" id="PF07654">
    <property type="entry name" value="C1-set"/>
    <property type="match status" value="1"/>
</dbReference>
<feature type="non-terminal residue" evidence="4">
    <location>
        <position position="430"/>
    </location>
</feature>
<dbReference type="InterPro" id="IPR003599">
    <property type="entry name" value="Ig_sub"/>
</dbReference>
<organism evidence="4 5">
    <name type="scientific">Ceuthmochares aereus</name>
    <dbReference type="NCBI Taxonomy" id="1961834"/>
    <lineage>
        <taxon>Eukaryota</taxon>
        <taxon>Metazoa</taxon>
        <taxon>Chordata</taxon>
        <taxon>Craniata</taxon>
        <taxon>Vertebrata</taxon>
        <taxon>Euteleostomi</taxon>
        <taxon>Archelosauria</taxon>
        <taxon>Archosauria</taxon>
        <taxon>Dinosauria</taxon>
        <taxon>Saurischia</taxon>
        <taxon>Theropoda</taxon>
        <taxon>Coelurosauria</taxon>
        <taxon>Aves</taxon>
        <taxon>Neognathae</taxon>
        <taxon>Neoaves</taxon>
        <taxon>Otidimorphae</taxon>
        <taxon>Cuculiformes</taxon>
        <taxon>Cuculidae</taxon>
        <taxon>Ceuthmochares</taxon>
    </lineage>
</organism>
<dbReference type="InterPro" id="IPR003597">
    <property type="entry name" value="Ig_C1-set"/>
</dbReference>
<dbReference type="SMART" id="SM00407">
    <property type="entry name" value="IGc1"/>
    <property type="match status" value="1"/>
</dbReference>
<feature type="non-terminal residue" evidence="4">
    <location>
        <position position="1"/>
    </location>
</feature>
<evidence type="ECO:0000256" key="1">
    <source>
        <dbReference type="ARBA" id="ARBA00023319"/>
    </source>
</evidence>
<keyword evidence="2" id="KW-1133">Transmembrane helix</keyword>
<evidence type="ECO:0000259" key="3">
    <source>
        <dbReference type="PROSITE" id="PS50835"/>
    </source>
</evidence>
<dbReference type="Proteomes" id="UP000519239">
    <property type="component" value="Unassembled WGS sequence"/>
</dbReference>
<keyword evidence="2" id="KW-0812">Transmembrane</keyword>